<name>B7J8S3_ACIF2</name>
<dbReference type="Proteomes" id="UP000001362">
    <property type="component" value="Chromosome"/>
</dbReference>
<evidence type="ECO:0000313" key="1">
    <source>
        <dbReference type="EMBL" id="ACK79097.1"/>
    </source>
</evidence>
<dbReference type="STRING" id="243159.AFE_1242"/>
<dbReference type="EMBL" id="CP001219">
    <property type="protein sequence ID" value="ACK79097.1"/>
    <property type="molecule type" value="Genomic_DNA"/>
</dbReference>
<dbReference type="HOGENOM" id="CLU_1718373_0_0_6"/>
<dbReference type="PaxDb" id="243159-AFE_1242"/>
<sequence>MPLIRVVRSPYLVIFQQIQSIPLPQAMRFADPGDASTQNPFGALLPVRVEIRKDSIHIDRYFWFFVHDPCLTRPEACTRSKRAWRRLRASRRRQPSDSIFSASLSIWAPDEPGCPGPDLYAADLLALNVSTLRSGISNSPPVCGLRPMRAAR</sequence>
<dbReference type="AlphaFoldDB" id="B7J8S3"/>
<proteinExistence type="predicted"/>
<protein>
    <submittedName>
        <fullName evidence="1">Uncharacterized protein</fullName>
    </submittedName>
</protein>
<keyword evidence="2" id="KW-1185">Reference proteome</keyword>
<evidence type="ECO:0000313" key="2">
    <source>
        <dbReference type="Proteomes" id="UP000001362"/>
    </source>
</evidence>
<accession>B7J8S3</accession>
<dbReference type="KEGG" id="afr:AFE_1242"/>
<organism evidence="1 2">
    <name type="scientific">Acidithiobacillus ferrooxidans (strain ATCC 23270 / DSM 14882 / CIP 104768 / NCIMB 8455)</name>
    <name type="common">Ferrobacillus ferrooxidans (strain ATCC 23270)</name>
    <dbReference type="NCBI Taxonomy" id="243159"/>
    <lineage>
        <taxon>Bacteria</taxon>
        <taxon>Pseudomonadati</taxon>
        <taxon>Pseudomonadota</taxon>
        <taxon>Acidithiobacillia</taxon>
        <taxon>Acidithiobacillales</taxon>
        <taxon>Acidithiobacillaceae</taxon>
        <taxon>Acidithiobacillus</taxon>
    </lineage>
</organism>
<gene>
    <name evidence="1" type="ordered locus">AFE_1242</name>
</gene>
<reference evidence="1 2" key="1">
    <citation type="journal article" date="2008" name="BMC Genomics">
        <title>Acidithiobacillus ferrooxidans metabolism: from genome sequence to industrial applications.</title>
        <authorList>
            <person name="Valdes J."/>
            <person name="Pedroso I."/>
            <person name="Quatrini R."/>
            <person name="Dodson R.J."/>
            <person name="Tettelin H."/>
            <person name="Blake R.II."/>
            <person name="Eisen J.A."/>
            <person name="Holmes D.S."/>
        </authorList>
    </citation>
    <scope>NUCLEOTIDE SEQUENCE [LARGE SCALE GENOMIC DNA]</scope>
    <source>
        <strain evidence="2">ATCC 23270 / DSM 14882 / CIP 104768 / NCIMB 8455</strain>
    </source>
</reference>